<dbReference type="EMBL" id="CSBK01000119">
    <property type="protein sequence ID" value="COW97205.1"/>
    <property type="molecule type" value="Genomic_DNA"/>
</dbReference>
<evidence type="ECO:0000313" key="4">
    <source>
        <dbReference type="EMBL" id="COW97205.1"/>
    </source>
</evidence>
<reference evidence="4" key="1">
    <citation type="submission" date="2015-03" db="EMBL/GenBank/DDBJ databases">
        <authorList>
            <consortium name="Pathogen Informatics"/>
            <person name="Murphy D."/>
        </authorList>
    </citation>
    <scope>NUCLEOTIDE SEQUENCE</scope>
    <source>
        <strain evidence="4">N09902308</strain>
    </source>
</reference>
<feature type="region of interest" description="Disordered" evidence="1">
    <location>
        <begin position="1"/>
        <end position="51"/>
    </location>
</feature>
<evidence type="ECO:0000313" key="5">
    <source>
        <dbReference type="Proteomes" id="UP000039021"/>
    </source>
</evidence>
<feature type="compositionally biased region" description="Polar residues" evidence="1">
    <location>
        <begin position="29"/>
        <end position="51"/>
    </location>
</feature>
<organism evidence="4 5">
    <name type="scientific">Mycobacterium tuberculosis</name>
    <dbReference type="NCBI Taxonomy" id="1773"/>
    <lineage>
        <taxon>Bacteria</taxon>
        <taxon>Bacillati</taxon>
        <taxon>Actinomycetota</taxon>
        <taxon>Actinomycetes</taxon>
        <taxon>Mycobacteriales</taxon>
        <taxon>Mycobacteriaceae</taxon>
        <taxon>Mycobacterium</taxon>
        <taxon>Mycobacterium tuberculosis complex</taxon>
    </lineage>
</organism>
<evidence type="ECO:0000313" key="6">
    <source>
        <dbReference type="Proteomes" id="UP000039217"/>
    </source>
</evidence>
<evidence type="ECO:0000313" key="7">
    <source>
        <dbReference type="Proteomes" id="UP000044938"/>
    </source>
</evidence>
<evidence type="ECO:0000256" key="1">
    <source>
        <dbReference type="SAM" id="MobiDB-lite"/>
    </source>
</evidence>
<dbReference type="Proteomes" id="UP000039217">
    <property type="component" value="Unassembled WGS sequence"/>
</dbReference>
<dbReference type="Proteomes" id="UP000039021">
    <property type="component" value="Unassembled WGS sequence"/>
</dbReference>
<accession>A0A655DWR2</accession>
<dbReference type="Proteomes" id="UP000044938">
    <property type="component" value="Unassembled WGS sequence"/>
</dbReference>
<dbReference type="AlphaFoldDB" id="A0A655DWR2"/>
<dbReference type="EMBL" id="CSAJ01000345">
    <property type="protein sequence ID" value="COW41845.1"/>
    <property type="molecule type" value="Genomic_DNA"/>
</dbReference>
<dbReference type="EMBL" id="CQQC01002478">
    <property type="protein sequence ID" value="CNW87758.1"/>
    <property type="molecule type" value="Genomic_DNA"/>
</dbReference>
<protein>
    <submittedName>
        <fullName evidence="4">Uncharacterized protein</fullName>
    </submittedName>
</protein>
<sequence>MRSQVASSTAPKRVPPPRSRAIAPSSMSNNTKNHTTHAPANSLPIGNSVSAPATDAVVPRMVTTSGVRPTRSSPLAIGVVIRANAARDRKGSLLMVAEPTRWQAADGCRAAAAESPWSPR</sequence>
<feature type="compositionally biased region" description="Low complexity" evidence="1">
    <location>
        <begin position="19"/>
        <end position="28"/>
    </location>
</feature>
<gene>
    <name evidence="2" type="ORF">ERS007661_04330</name>
    <name evidence="3" type="ORF">ERS007720_02603</name>
    <name evidence="4" type="ORF">ERS007739_00431</name>
</gene>
<evidence type="ECO:0000313" key="3">
    <source>
        <dbReference type="EMBL" id="COW41845.1"/>
    </source>
</evidence>
<name>A0A655DWR2_MYCTX</name>
<evidence type="ECO:0000313" key="2">
    <source>
        <dbReference type="EMBL" id="CNW87758.1"/>
    </source>
</evidence>
<reference evidence="5 6" key="2">
    <citation type="submission" date="2015-03" db="EMBL/GenBank/DDBJ databases">
        <authorList>
            <consortium name="Pathogen Informatics"/>
        </authorList>
    </citation>
    <scope>NUCLEOTIDE SEQUENCE [LARGE SCALE GENOMIC DNA]</scope>
    <source>
        <strain evidence="2 6">D00501624</strain>
        <strain evidence="3 7">M09401471</strain>
        <strain evidence="5">N09902308</strain>
    </source>
</reference>
<feature type="compositionally biased region" description="Polar residues" evidence="1">
    <location>
        <begin position="1"/>
        <end position="10"/>
    </location>
</feature>
<proteinExistence type="predicted"/>